<evidence type="ECO:0000313" key="5">
    <source>
        <dbReference type="EMBL" id="PBK04164.1"/>
    </source>
</evidence>
<dbReference type="SUPFAM" id="SSF110738">
    <property type="entry name" value="Glycerate kinase I"/>
    <property type="match status" value="1"/>
</dbReference>
<keyword evidence="2 4" id="KW-0808">Transferase</keyword>
<dbReference type="Proteomes" id="UP000242313">
    <property type="component" value="Unassembled WGS sequence"/>
</dbReference>
<dbReference type="InterPro" id="IPR018193">
    <property type="entry name" value="Glyc_kinase_flavodox-like_fold"/>
</dbReference>
<dbReference type="PANTHER" id="PTHR21599">
    <property type="entry name" value="GLYCERATE KINASE"/>
    <property type="match status" value="1"/>
</dbReference>
<sequence length="383" mass="38621">MKLVIAPDSFKESLSARAVAEAIAAGWARVYPDADLLLCPMADGGEGTVDALLSATGGTLQQTRVSGPLGDPVEARWGLLQDAQAIIEMAEASGLHRVEPARRDVLAASSHGTGELIRAALDAGVRRIVLGLGGSATNDGGAGLLAALGVRFLDRAGQELALGGAALASLSQIDLTGLDTRLAQVEVMVAADVDNPLCGPRGASAVFGPQKGASPAQVEQLDAALAHYADVMAATLGEDLRDYPGVGAAGGLGFAARAVLRAAFRPGVELVAELSGLAAAVEGADLVITGEGRLDGQSLHGKTPVGVARIARAAGVPVIALAGSLGEGYQRLYAEGIGAAFSLAPGPLSLEQAMQQAADQLSARAADLARLWQIAGTAALRAR</sequence>
<dbReference type="PANTHER" id="PTHR21599:SF0">
    <property type="entry name" value="GLYCERATE KINASE"/>
    <property type="match status" value="1"/>
</dbReference>
<accession>A0A2A3MHZ6</accession>
<evidence type="ECO:0000313" key="6">
    <source>
        <dbReference type="Proteomes" id="UP000242313"/>
    </source>
</evidence>
<dbReference type="InterPro" id="IPR004381">
    <property type="entry name" value="Glycerate_kinase"/>
</dbReference>
<keyword evidence="6" id="KW-1185">Reference proteome</keyword>
<dbReference type="InterPro" id="IPR036129">
    <property type="entry name" value="Glycerate_kinase_sf"/>
</dbReference>
<dbReference type="GO" id="GO:0008887">
    <property type="term" value="F:glycerate kinase activity"/>
    <property type="evidence" value="ECO:0007669"/>
    <property type="project" value="UniProtKB-UniRule"/>
</dbReference>
<evidence type="ECO:0000256" key="4">
    <source>
        <dbReference type="PIRNR" id="PIRNR006078"/>
    </source>
</evidence>
<dbReference type="GO" id="GO:0031388">
    <property type="term" value="P:organic acid phosphorylation"/>
    <property type="evidence" value="ECO:0007669"/>
    <property type="project" value="UniProtKB-UniRule"/>
</dbReference>
<organism evidence="5 6">
    <name type="scientific">Pseudomonas abyssi</name>
    <dbReference type="NCBI Taxonomy" id="170540"/>
    <lineage>
        <taxon>Bacteria</taxon>
        <taxon>Pseudomonadati</taxon>
        <taxon>Pseudomonadota</taxon>
        <taxon>Gammaproteobacteria</taxon>
        <taxon>Pseudomonadales</taxon>
        <taxon>Pseudomonadaceae</taxon>
        <taxon>Pseudomonas</taxon>
    </lineage>
</organism>
<evidence type="ECO:0000256" key="2">
    <source>
        <dbReference type="ARBA" id="ARBA00022679"/>
    </source>
</evidence>
<comment type="caution">
    <text evidence="5">The sequence shown here is derived from an EMBL/GenBank/DDBJ whole genome shotgun (WGS) entry which is preliminary data.</text>
</comment>
<dbReference type="Gene3D" id="3.90.1510.10">
    <property type="entry name" value="Glycerate kinase, domain 2"/>
    <property type="match status" value="1"/>
</dbReference>
<evidence type="ECO:0000256" key="3">
    <source>
        <dbReference type="ARBA" id="ARBA00022777"/>
    </source>
</evidence>
<dbReference type="PIRSF" id="PIRSF006078">
    <property type="entry name" value="GlxK"/>
    <property type="match status" value="1"/>
</dbReference>
<reference evidence="5 6" key="1">
    <citation type="submission" date="2017-09" db="EMBL/GenBank/DDBJ databases">
        <title>Pseudomonas abyssi sp. nov. isolated from Abyssopelagic Water.</title>
        <authorList>
            <person name="Wei Y."/>
        </authorList>
    </citation>
    <scope>NUCLEOTIDE SEQUENCE [LARGE SCALE GENOMIC DNA]</scope>
    <source>
        <strain evidence="5 6">MT5</strain>
    </source>
</reference>
<dbReference type="NCBIfam" id="TIGR00045">
    <property type="entry name" value="glycerate kinase"/>
    <property type="match status" value="1"/>
</dbReference>
<dbReference type="EMBL" id="NTMR01000012">
    <property type="protein sequence ID" value="PBK04164.1"/>
    <property type="molecule type" value="Genomic_DNA"/>
</dbReference>
<gene>
    <name evidence="5" type="ORF">CNQ84_11040</name>
</gene>
<dbReference type="InterPro" id="IPR018197">
    <property type="entry name" value="Glycerate_kinase_RE-like"/>
</dbReference>
<dbReference type="Gene3D" id="3.40.50.10350">
    <property type="entry name" value="Glycerate kinase, domain 1"/>
    <property type="match status" value="1"/>
</dbReference>
<evidence type="ECO:0000256" key="1">
    <source>
        <dbReference type="ARBA" id="ARBA00006284"/>
    </source>
</evidence>
<protein>
    <submittedName>
        <fullName evidence="5">Glycerate kinase</fullName>
    </submittedName>
</protein>
<comment type="similarity">
    <text evidence="1 4">Belongs to the glycerate kinase type-1 family.</text>
</comment>
<dbReference type="Pfam" id="PF02595">
    <property type="entry name" value="Gly_kinase"/>
    <property type="match status" value="1"/>
</dbReference>
<name>A0A2A3MHZ6_9PSED</name>
<dbReference type="RefSeq" id="WP_096004922.1">
    <property type="nucleotide sequence ID" value="NZ_NTMR01000012.1"/>
</dbReference>
<keyword evidence="3 4" id="KW-0418">Kinase</keyword>
<dbReference type="AlphaFoldDB" id="A0A2A3MHZ6"/>
<proteinExistence type="inferred from homology"/>